<dbReference type="SMART" id="SM01204">
    <property type="entry name" value="FIST_C"/>
    <property type="match status" value="1"/>
</dbReference>
<keyword evidence="4" id="KW-1185">Reference proteome</keyword>
<dbReference type="RefSeq" id="WP_158100640.1">
    <property type="nucleotide sequence ID" value="NZ_BMDX01000002.1"/>
</dbReference>
<organism evidence="3 4">
    <name type="scientific">Neiella marina</name>
    <dbReference type="NCBI Taxonomy" id="508461"/>
    <lineage>
        <taxon>Bacteria</taxon>
        <taxon>Pseudomonadati</taxon>
        <taxon>Pseudomonadota</taxon>
        <taxon>Gammaproteobacteria</taxon>
        <taxon>Alteromonadales</taxon>
        <taxon>Echinimonadaceae</taxon>
        <taxon>Neiella</taxon>
    </lineage>
</organism>
<comment type="caution">
    <text evidence="3">The sequence shown here is derived from an EMBL/GenBank/DDBJ whole genome shotgun (WGS) entry which is preliminary data.</text>
</comment>
<dbReference type="PANTHER" id="PTHR40252:SF2">
    <property type="entry name" value="BLR0328 PROTEIN"/>
    <property type="match status" value="1"/>
</dbReference>
<dbReference type="Pfam" id="PF10442">
    <property type="entry name" value="FIST_C"/>
    <property type="match status" value="1"/>
</dbReference>
<evidence type="ECO:0000313" key="4">
    <source>
        <dbReference type="Proteomes" id="UP000619743"/>
    </source>
</evidence>
<dbReference type="InterPro" id="IPR019494">
    <property type="entry name" value="FIST_C"/>
</dbReference>
<evidence type="ECO:0000259" key="1">
    <source>
        <dbReference type="SMART" id="SM00897"/>
    </source>
</evidence>
<dbReference type="OrthoDB" id="179842at2"/>
<evidence type="ECO:0000259" key="2">
    <source>
        <dbReference type="SMART" id="SM01204"/>
    </source>
</evidence>
<feature type="domain" description="FIST C-domain" evidence="2">
    <location>
        <begin position="228"/>
        <end position="374"/>
    </location>
</feature>
<gene>
    <name evidence="3" type="ORF">GCM10011369_06700</name>
</gene>
<reference evidence="4" key="1">
    <citation type="journal article" date="2019" name="Int. J. Syst. Evol. Microbiol.">
        <title>The Global Catalogue of Microorganisms (GCM) 10K type strain sequencing project: providing services to taxonomists for standard genome sequencing and annotation.</title>
        <authorList>
            <consortium name="The Broad Institute Genomics Platform"/>
            <consortium name="The Broad Institute Genome Sequencing Center for Infectious Disease"/>
            <person name="Wu L."/>
            <person name="Ma J."/>
        </authorList>
    </citation>
    <scope>NUCLEOTIDE SEQUENCE [LARGE SCALE GENOMIC DNA]</scope>
    <source>
        <strain evidence="4">CGMCC 1.10130</strain>
    </source>
</reference>
<evidence type="ECO:0008006" key="5">
    <source>
        <dbReference type="Google" id="ProtNLM"/>
    </source>
</evidence>
<dbReference type="PANTHER" id="PTHR40252">
    <property type="entry name" value="BLR0328 PROTEIN"/>
    <property type="match status" value="1"/>
</dbReference>
<evidence type="ECO:0000313" key="3">
    <source>
        <dbReference type="EMBL" id="GGA67708.1"/>
    </source>
</evidence>
<accession>A0A8J2U2S0</accession>
<dbReference type="SMART" id="SM00897">
    <property type="entry name" value="FIST"/>
    <property type="match status" value="1"/>
</dbReference>
<dbReference type="AlphaFoldDB" id="A0A8J2U2S0"/>
<protein>
    <recommendedName>
        <fullName evidence="5">Histidine kinase</fullName>
    </recommendedName>
</protein>
<sequence>MHIKTAQSAISEANLAVAEIVALLGDAAPDFIVVAGSPANHFNDCAAALQRRYPAVTIVGCSSFGGVLSDKGHCVAESGTSFAAWALYDQNGSYGVALRSFELDSTDTIVRQALDDALQSARRSGELPALIWMHSTPGVEERILTALEQELGGAVPVIGGAAAPNLGDDALSVFGANQSSSSGLALAVLFPSGRIGYSFHSGCAMDKPLGTVTKADGRLVKEIDGRPALQVYQHAVGIPIQQAIEQQCWTQIPIGRVIGEHQNMPVFSLALPIQVVDQSIEFLASFNQGEPIYLMRGTEQSLRGRSKRVLASAKQMTPEGRLGGQAAGALVVYCACCKQVVASDLDEVHRSMAGELGADTPFITLFTYGEQGPLLESKNIHGNLMIAALVFYSAGD</sequence>
<name>A0A8J2U2S0_9GAMM</name>
<proteinExistence type="predicted"/>
<dbReference type="Pfam" id="PF08495">
    <property type="entry name" value="FIST"/>
    <property type="match status" value="1"/>
</dbReference>
<dbReference type="InterPro" id="IPR013702">
    <property type="entry name" value="FIST_domain_N"/>
</dbReference>
<feature type="domain" description="FIST" evidence="1">
    <location>
        <begin position="28"/>
        <end position="227"/>
    </location>
</feature>
<dbReference type="Proteomes" id="UP000619743">
    <property type="component" value="Unassembled WGS sequence"/>
</dbReference>
<dbReference type="EMBL" id="BMDX01000002">
    <property type="protein sequence ID" value="GGA67708.1"/>
    <property type="molecule type" value="Genomic_DNA"/>
</dbReference>